<feature type="compositionally biased region" description="Low complexity" evidence="1">
    <location>
        <begin position="336"/>
        <end position="365"/>
    </location>
</feature>
<gene>
    <name evidence="3" type="ORF">M0812_25949</name>
</gene>
<feature type="compositionally biased region" description="Basic residues" evidence="1">
    <location>
        <begin position="228"/>
        <end position="238"/>
    </location>
</feature>
<feature type="domain" description="BTB" evidence="2">
    <location>
        <begin position="20"/>
        <end position="95"/>
    </location>
</feature>
<evidence type="ECO:0000313" key="3">
    <source>
        <dbReference type="EMBL" id="KAJ3428316.1"/>
    </source>
</evidence>
<dbReference type="AlphaFoldDB" id="A0AAV7YHF5"/>
<dbReference type="EMBL" id="JANTQA010000060">
    <property type="protein sequence ID" value="KAJ3428316.1"/>
    <property type="molecule type" value="Genomic_DNA"/>
</dbReference>
<dbReference type="PANTHER" id="PTHR24410">
    <property type="entry name" value="HL07962P-RELATED"/>
    <property type="match status" value="1"/>
</dbReference>
<dbReference type="Pfam" id="PF00651">
    <property type="entry name" value="BTB"/>
    <property type="match status" value="1"/>
</dbReference>
<comment type="caution">
    <text evidence="3">The sequence shown here is derived from an EMBL/GenBank/DDBJ whole genome shotgun (WGS) entry which is preliminary data.</text>
</comment>
<organism evidence="3 4">
    <name type="scientific">Anaeramoeba flamelloides</name>
    <dbReference type="NCBI Taxonomy" id="1746091"/>
    <lineage>
        <taxon>Eukaryota</taxon>
        <taxon>Metamonada</taxon>
        <taxon>Anaeramoebidae</taxon>
        <taxon>Anaeramoeba</taxon>
    </lineage>
</organism>
<reference evidence="3" key="1">
    <citation type="submission" date="2022-08" db="EMBL/GenBank/DDBJ databases">
        <title>Novel sulphate-reducing endosymbionts in the free-living metamonad Anaeramoeba.</title>
        <authorList>
            <person name="Jerlstrom-Hultqvist J."/>
            <person name="Cepicka I."/>
            <person name="Gallot-Lavallee L."/>
            <person name="Salas-Leiva D."/>
            <person name="Curtis B.A."/>
            <person name="Zahonova K."/>
            <person name="Pipaliya S."/>
            <person name="Dacks J."/>
            <person name="Roger A.J."/>
        </authorList>
    </citation>
    <scope>NUCLEOTIDE SEQUENCE</scope>
    <source>
        <strain evidence="3">Busselton2</strain>
    </source>
</reference>
<dbReference type="InterPro" id="IPR011333">
    <property type="entry name" value="SKP1/BTB/POZ_sf"/>
</dbReference>
<feature type="compositionally biased region" description="Low complexity" evidence="1">
    <location>
        <begin position="690"/>
        <end position="707"/>
    </location>
</feature>
<dbReference type="PANTHER" id="PTHR24410:SF23">
    <property type="entry name" value="BTB DOMAIN-CONTAINING PROTEIN-RELATED"/>
    <property type="match status" value="1"/>
</dbReference>
<sequence length="824" mass="94774">MEVTALSKDLSKIYNNSTTGDVCFKVGKEQKKFYGHRTLLSLNSKTFFHQFFLLPNIREEIKTQRVIEIELPEVTPQVFVIFLKFFYCKQAKVNSKQVWSLLYLSQKYQVPELIKLCLDFVVSSLTNENIFGQLEKTIEYEQSYLYGKLLEFFDLRTYKILSQARCLNNLDFHQVHTLYTRISHGLTQHVPTIILFYRIYERYLYLLQLENEKMENQNESQNQNQNKKQNKKQNKNKKQFTDQAKLKKKIKRKLLKSLKSLVSLLQFDKLNLNELIKIQKTGILSDEEIFQNLLLKFSTSSSINTKVQQKKSILPNLNLYSLPSTTHSSSTEIQQTPMPSSISSLSSTHASPLTSTPTTASTASPSLIKDSMFNKYKIPQTSINEKAISLASQQSNLLNQKIISDQSQPKNDIDMDLDNDLNIEREENKNKDNMEEVSKENILNKQNQNLNKKIIVSGSGNYGDSNNAFKMPAIKQVIRRRKKIALLALDPCKSWREDVAKTISKVADVIIFDLTKRIPLFTELQEFNTIFHYASSFYSHPNKIGDLLGKFLLDGKGVIFCPCFCQESSNTYLTGLISKLKVLPVYNYTESLRRNSSEMGNVLIPNHIIMNGVEAFEGGNISYRIRKIKNGGRVVARWKDKTPLILVTKRREIGKVVLLNFFPVSRNVWNVLQKKDLNLDHKKLMESSSSLGTFTSSSPSLSSQQSSATLMHHTSSYPTQTSIITPSLQPTLSTTNQEDSLLLSNIQNLGSYSTKNHFHKGGELIIQNSVRYASSISKKNKLRWKKRLHQRKNHHKRLLNLNYQSNKMFQSFNKDKKFITSSKF</sequence>
<feature type="compositionally biased region" description="Polar residues" evidence="1">
    <location>
        <begin position="324"/>
        <end position="335"/>
    </location>
</feature>
<feature type="region of interest" description="Disordered" evidence="1">
    <location>
        <begin position="324"/>
        <end position="365"/>
    </location>
</feature>
<feature type="region of interest" description="Disordered" evidence="1">
    <location>
        <begin position="690"/>
        <end position="712"/>
    </location>
</feature>
<dbReference type="InterPro" id="IPR000210">
    <property type="entry name" value="BTB/POZ_dom"/>
</dbReference>
<dbReference type="Gene3D" id="3.30.710.10">
    <property type="entry name" value="Potassium Channel Kv1.1, Chain A"/>
    <property type="match status" value="1"/>
</dbReference>
<feature type="region of interest" description="Disordered" evidence="1">
    <location>
        <begin position="216"/>
        <end position="242"/>
    </location>
</feature>
<feature type="compositionally biased region" description="Low complexity" evidence="1">
    <location>
        <begin position="217"/>
        <end position="227"/>
    </location>
</feature>
<proteinExistence type="predicted"/>
<dbReference type="InterPro" id="IPR051481">
    <property type="entry name" value="BTB-POZ/Galectin-3-binding"/>
</dbReference>
<accession>A0AAV7YHF5</accession>
<evidence type="ECO:0000313" key="4">
    <source>
        <dbReference type="Proteomes" id="UP001146793"/>
    </source>
</evidence>
<evidence type="ECO:0000259" key="2">
    <source>
        <dbReference type="PROSITE" id="PS50097"/>
    </source>
</evidence>
<protein>
    <submittedName>
        <fullName evidence="3">Pep-cterm sorting domain-containing protein</fullName>
    </submittedName>
</protein>
<name>A0AAV7YHF5_9EUKA</name>
<dbReference type="PROSITE" id="PS50097">
    <property type="entry name" value="BTB"/>
    <property type="match status" value="1"/>
</dbReference>
<evidence type="ECO:0000256" key="1">
    <source>
        <dbReference type="SAM" id="MobiDB-lite"/>
    </source>
</evidence>
<dbReference type="Proteomes" id="UP001146793">
    <property type="component" value="Unassembled WGS sequence"/>
</dbReference>
<dbReference type="SMART" id="SM00225">
    <property type="entry name" value="BTB"/>
    <property type="match status" value="1"/>
</dbReference>
<dbReference type="SUPFAM" id="SSF54695">
    <property type="entry name" value="POZ domain"/>
    <property type="match status" value="1"/>
</dbReference>